<sequence length="105" mass="12801">MQTTIVNLKDQTDKSTLNVDETFWSLVQFVAHYSQLIEIKMKMGITHRFLHYWAYEVIQDNDDHTEEQRQEVYKFEGCSYRFSKDSDDFTKWLYDESKKRDLLLF</sequence>
<evidence type="ECO:0000313" key="1">
    <source>
        <dbReference type="EMBL" id="VDC17991.1"/>
    </source>
</evidence>
<protein>
    <submittedName>
        <fullName evidence="1">Uncharacterized protein</fullName>
    </submittedName>
</protein>
<dbReference type="AlphaFoldDB" id="A0A3P5WHI0"/>
<organism evidence="1 2">
    <name type="scientific">Filibacter tadaridae</name>
    <dbReference type="NCBI Taxonomy" id="2483811"/>
    <lineage>
        <taxon>Bacteria</taxon>
        <taxon>Bacillati</taxon>
        <taxon>Bacillota</taxon>
        <taxon>Bacilli</taxon>
        <taxon>Bacillales</taxon>
        <taxon>Caryophanaceae</taxon>
        <taxon>Filibacter</taxon>
    </lineage>
</organism>
<name>A0A3P5WHI0_9BACL</name>
<dbReference type="Proteomes" id="UP000270468">
    <property type="component" value="Unassembled WGS sequence"/>
</dbReference>
<dbReference type="OrthoDB" id="2452566at2"/>
<proteinExistence type="predicted"/>
<dbReference type="RefSeq" id="WP_124068472.1">
    <property type="nucleotide sequence ID" value="NZ_CBCRXF010000032.1"/>
</dbReference>
<evidence type="ECO:0000313" key="2">
    <source>
        <dbReference type="Proteomes" id="UP000270468"/>
    </source>
</evidence>
<gene>
    <name evidence="1" type="ORF">FILTAD_00010</name>
</gene>
<dbReference type="EMBL" id="UXAV01000006">
    <property type="protein sequence ID" value="VDC17991.1"/>
    <property type="molecule type" value="Genomic_DNA"/>
</dbReference>
<reference evidence="1 2" key="1">
    <citation type="submission" date="2018-11" db="EMBL/GenBank/DDBJ databases">
        <authorList>
            <person name="Criscuolo A."/>
        </authorList>
    </citation>
    <scope>NUCLEOTIDE SEQUENCE [LARGE SCALE GENOMIC DNA]</scope>
    <source>
        <strain evidence="1">ATB-66</strain>
    </source>
</reference>
<keyword evidence="2" id="KW-1185">Reference proteome</keyword>
<accession>A0A3P5WHI0</accession>